<evidence type="ECO:0000256" key="1">
    <source>
        <dbReference type="ARBA" id="ARBA00004871"/>
    </source>
</evidence>
<keyword evidence="3 7" id="KW-0028">Amino-acid biosynthesis</keyword>
<evidence type="ECO:0000313" key="10">
    <source>
        <dbReference type="Proteomes" id="UP000019681"/>
    </source>
</evidence>
<evidence type="ECO:0000256" key="5">
    <source>
        <dbReference type="ARBA" id="ARBA00023002"/>
    </source>
</evidence>
<keyword evidence="10" id="KW-1185">Reference proteome</keyword>
<evidence type="ECO:0000313" key="9">
    <source>
        <dbReference type="EMBL" id="EYE89681.1"/>
    </source>
</evidence>
<dbReference type="PANTHER" id="PTHR21089:SF1">
    <property type="entry name" value="BIFUNCTIONAL 3-DEHYDROQUINATE DEHYDRATASE_SHIKIMATE DEHYDROGENASE, CHLOROPLASTIC"/>
    <property type="match status" value="1"/>
</dbReference>
<dbReference type="Gene3D" id="3.40.50.720">
    <property type="entry name" value="NAD(P)-binding Rossmann-like Domain"/>
    <property type="match status" value="1"/>
</dbReference>
<dbReference type="Pfam" id="PF08501">
    <property type="entry name" value="Shikimate_dh_N"/>
    <property type="match status" value="1"/>
</dbReference>
<dbReference type="UniPathway" id="UPA00053">
    <property type="reaction ID" value="UER00087"/>
</dbReference>
<feature type="binding site" evidence="7">
    <location>
        <position position="102"/>
    </location>
    <ligand>
        <name>shikimate</name>
        <dbReference type="ChEBI" id="CHEBI:36208"/>
    </ligand>
</feature>
<dbReference type="CDD" id="cd01065">
    <property type="entry name" value="NAD_bind_Shikimate_DH"/>
    <property type="match status" value="1"/>
</dbReference>
<protein>
    <recommendedName>
        <fullName evidence="2 7">Shikimate dehydrogenase (NADP(+))</fullName>
        <shortName evidence="7">SDH</shortName>
        <ecNumber evidence="2 7">1.1.1.25</ecNumber>
    </recommendedName>
</protein>
<dbReference type="Proteomes" id="UP000019681">
    <property type="component" value="Unassembled WGS sequence"/>
</dbReference>
<evidence type="ECO:0000256" key="7">
    <source>
        <dbReference type="HAMAP-Rule" id="MF_00222"/>
    </source>
</evidence>
<feature type="binding site" evidence="7">
    <location>
        <position position="62"/>
    </location>
    <ligand>
        <name>shikimate</name>
        <dbReference type="ChEBI" id="CHEBI:36208"/>
    </ligand>
</feature>
<dbReference type="AlphaFoldDB" id="A0A017RYM8"/>
<evidence type="ECO:0000259" key="8">
    <source>
        <dbReference type="Pfam" id="PF08501"/>
    </source>
</evidence>
<feature type="domain" description="Shikimate dehydrogenase substrate binding N-terminal" evidence="8">
    <location>
        <begin position="7"/>
        <end position="89"/>
    </location>
</feature>
<feature type="binding site" evidence="7">
    <location>
        <position position="210"/>
    </location>
    <ligand>
        <name>NADP(+)</name>
        <dbReference type="ChEBI" id="CHEBI:58349"/>
    </ligand>
</feature>
<comment type="pathway">
    <text evidence="1 7">Metabolic intermediate biosynthesis; chorismate biosynthesis; chorismate from D-erythrose 4-phosphate and phosphoenolpyruvate: step 4/7.</text>
</comment>
<comment type="function">
    <text evidence="7">Involved in the biosynthesis of the chorismate, which leads to the biosynthesis of aromatic amino acids. Catalyzes the reversible NADPH linked reduction of 3-dehydroshikimate (DHSA) to yield shikimate (SA).</text>
</comment>
<dbReference type="GO" id="GO:0008652">
    <property type="term" value="P:amino acid biosynthetic process"/>
    <property type="evidence" value="ECO:0007669"/>
    <property type="project" value="UniProtKB-KW"/>
</dbReference>
<feature type="binding site" evidence="7">
    <location>
        <position position="87"/>
    </location>
    <ligand>
        <name>shikimate</name>
        <dbReference type="ChEBI" id="CHEBI:36208"/>
    </ligand>
</feature>
<dbReference type="GO" id="GO:0009073">
    <property type="term" value="P:aromatic amino acid family biosynthetic process"/>
    <property type="evidence" value="ECO:0007669"/>
    <property type="project" value="UniProtKB-KW"/>
</dbReference>
<evidence type="ECO:0000256" key="6">
    <source>
        <dbReference type="ARBA" id="ARBA00023141"/>
    </source>
</evidence>
<feature type="binding site" evidence="7">
    <location>
        <position position="78"/>
    </location>
    <ligand>
        <name>NADP(+)</name>
        <dbReference type="ChEBI" id="CHEBI:58349"/>
    </ligand>
</feature>
<dbReference type="GO" id="GO:0050661">
    <property type="term" value="F:NADP binding"/>
    <property type="evidence" value="ECO:0007669"/>
    <property type="project" value="InterPro"/>
</dbReference>
<comment type="similarity">
    <text evidence="7">Belongs to the shikimate dehydrogenase family.</text>
</comment>
<dbReference type="SUPFAM" id="SSF51735">
    <property type="entry name" value="NAD(P)-binding Rossmann-fold domains"/>
    <property type="match status" value="1"/>
</dbReference>
<dbReference type="InterPro" id="IPR036291">
    <property type="entry name" value="NAD(P)-bd_dom_sf"/>
</dbReference>
<dbReference type="STRING" id="1403537.Q428_01315"/>
<dbReference type="EC" id="1.1.1.25" evidence="2 7"/>
<sequence length="269" mass="30367">MSDVYGLIGKKLLHSFSPKIHSLLLKEMDLEGRYNLYEIEEEKLEESFLNLKNIGVKGLNVTIPYKVKIINYLDKLSDEAVKIGAVNTIQFLNGKALGYNTDYFGFKLTIEKYGVRVKNTRALILGTGGAARVVYHYLVDSGVSEVAFCSRDIKNVKMDSDKKIISYGDIKYENNFDLLINCTPCGMYPDTGVSPIAEEEIEKFSTIIDLIYNPKETLLIKYGKERGLKTINGLYMLVAQAYASQCIWNLREITVNDIIIDNIVAIMTN</sequence>
<dbReference type="GO" id="GO:0009423">
    <property type="term" value="P:chorismate biosynthetic process"/>
    <property type="evidence" value="ECO:0007669"/>
    <property type="project" value="UniProtKB-UniRule"/>
</dbReference>
<feature type="active site" description="Proton acceptor" evidence="7">
    <location>
        <position position="66"/>
    </location>
</feature>
<dbReference type="GO" id="GO:0019632">
    <property type="term" value="P:shikimate metabolic process"/>
    <property type="evidence" value="ECO:0007669"/>
    <property type="project" value="InterPro"/>
</dbReference>
<proteinExistence type="inferred from homology"/>
<feature type="binding site" evidence="7">
    <location>
        <position position="233"/>
    </location>
    <ligand>
        <name>NADP(+)</name>
        <dbReference type="ChEBI" id="CHEBI:58349"/>
    </ligand>
</feature>
<keyword evidence="5 7" id="KW-0560">Oxidoreductase</keyword>
<feature type="binding site" evidence="7">
    <location>
        <position position="240"/>
    </location>
    <ligand>
        <name>shikimate</name>
        <dbReference type="ChEBI" id="CHEBI:36208"/>
    </ligand>
</feature>
<evidence type="ECO:0000256" key="4">
    <source>
        <dbReference type="ARBA" id="ARBA00022857"/>
    </source>
</evidence>
<evidence type="ECO:0000256" key="3">
    <source>
        <dbReference type="ARBA" id="ARBA00022605"/>
    </source>
</evidence>
<keyword evidence="4 7" id="KW-0521">NADP</keyword>
<comment type="subunit">
    <text evidence="7">Homodimer.</text>
</comment>
<organism evidence="9 10">
    <name type="scientific">Fervidicella metallireducens AeB</name>
    <dbReference type="NCBI Taxonomy" id="1403537"/>
    <lineage>
        <taxon>Bacteria</taxon>
        <taxon>Bacillati</taxon>
        <taxon>Bacillota</taxon>
        <taxon>Clostridia</taxon>
        <taxon>Eubacteriales</taxon>
        <taxon>Clostridiaceae</taxon>
        <taxon>Fervidicella</taxon>
    </lineage>
</organism>
<dbReference type="NCBIfam" id="TIGR00507">
    <property type="entry name" value="aroE"/>
    <property type="match status" value="1"/>
</dbReference>
<dbReference type="GO" id="GO:0004764">
    <property type="term" value="F:shikimate 3-dehydrogenase (NADP+) activity"/>
    <property type="evidence" value="ECO:0007669"/>
    <property type="project" value="UniProtKB-UniRule"/>
</dbReference>
<feature type="binding site" evidence="7">
    <location>
        <position position="212"/>
    </location>
    <ligand>
        <name>shikimate</name>
        <dbReference type="ChEBI" id="CHEBI:36208"/>
    </ligand>
</feature>
<comment type="caution">
    <text evidence="9">The sequence shown here is derived from an EMBL/GenBank/DDBJ whole genome shotgun (WGS) entry which is preliminary data.</text>
</comment>
<dbReference type="SUPFAM" id="SSF53223">
    <property type="entry name" value="Aminoacid dehydrogenase-like, N-terminal domain"/>
    <property type="match status" value="1"/>
</dbReference>
<reference evidence="9 10" key="1">
    <citation type="journal article" date="2014" name="Genome Announc.">
        <title>Draft Genome Sequence of Fervidicella metallireducens Strain AeBT, an Iron-Reducing Thermoanaerobe from the Great Artesian Basin.</title>
        <authorList>
            <person name="Patel B.K."/>
        </authorList>
    </citation>
    <scope>NUCLEOTIDE SEQUENCE [LARGE SCALE GENOMIC DNA]</scope>
    <source>
        <strain evidence="9 10">AeB</strain>
    </source>
</reference>
<dbReference type="OrthoDB" id="9792692at2"/>
<comment type="catalytic activity">
    <reaction evidence="7">
        <text>shikimate + NADP(+) = 3-dehydroshikimate + NADPH + H(+)</text>
        <dbReference type="Rhea" id="RHEA:17737"/>
        <dbReference type="ChEBI" id="CHEBI:15378"/>
        <dbReference type="ChEBI" id="CHEBI:16630"/>
        <dbReference type="ChEBI" id="CHEBI:36208"/>
        <dbReference type="ChEBI" id="CHEBI:57783"/>
        <dbReference type="ChEBI" id="CHEBI:58349"/>
        <dbReference type="EC" id="1.1.1.25"/>
    </reaction>
</comment>
<keyword evidence="6 7" id="KW-0057">Aromatic amino acid biosynthesis</keyword>
<feature type="binding site" evidence="7">
    <location>
        <begin position="15"/>
        <end position="17"/>
    </location>
    <ligand>
        <name>shikimate</name>
        <dbReference type="ChEBI" id="CHEBI:36208"/>
    </ligand>
</feature>
<dbReference type="EMBL" id="AZQP01000002">
    <property type="protein sequence ID" value="EYE89681.1"/>
    <property type="molecule type" value="Genomic_DNA"/>
</dbReference>
<evidence type="ECO:0000256" key="2">
    <source>
        <dbReference type="ARBA" id="ARBA00012962"/>
    </source>
</evidence>
<dbReference type="InterPro" id="IPR013708">
    <property type="entry name" value="Shikimate_DH-bd_N"/>
</dbReference>
<accession>A0A017RYM8</accession>
<dbReference type="InterPro" id="IPR011342">
    <property type="entry name" value="Shikimate_DH"/>
</dbReference>
<dbReference type="PANTHER" id="PTHR21089">
    <property type="entry name" value="SHIKIMATE DEHYDROGENASE"/>
    <property type="match status" value="1"/>
</dbReference>
<dbReference type="InterPro" id="IPR022893">
    <property type="entry name" value="Shikimate_DH_fam"/>
</dbReference>
<comment type="caution">
    <text evidence="7">Lacks conserved residue(s) required for the propagation of feature annotation.</text>
</comment>
<name>A0A017RYM8_9CLOT</name>
<dbReference type="Gene3D" id="3.40.50.10860">
    <property type="entry name" value="Leucine Dehydrogenase, chain A, domain 1"/>
    <property type="match status" value="1"/>
</dbReference>
<gene>
    <name evidence="7" type="primary">aroE</name>
    <name evidence="9" type="ORF">Q428_01315</name>
</gene>
<dbReference type="HAMAP" id="MF_00222">
    <property type="entry name" value="Shikimate_DH_AroE"/>
    <property type="match status" value="1"/>
</dbReference>
<dbReference type="InterPro" id="IPR046346">
    <property type="entry name" value="Aminoacid_DH-like_N_sf"/>
</dbReference>
<dbReference type="GO" id="GO:0005829">
    <property type="term" value="C:cytosol"/>
    <property type="evidence" value="ECO:0007669"/>
    <property type="project" value="TreeGrafter"/>
</dbReference>